<keyword evidence="10" id="KW-1185">Reference proteome</keyword>
<comment type="similarity">
    <text evidence="3">Belongs to the CSN3 family.</text>
</comment>
<sequence>MVSTDASSSRGAHGAFPTALSYGAHAEAAQGSSGSNNAQLPQTPEQLWSLITSVPAASVYSALLPVCHGLTDGPIVPPAGKNPRFNPILALPGVDLPIDNAAVRSMTLGLTFVVTARLNLPGVGKNPEALLDYACRLATVGDPVQFDMVAGRVGEFAWSLLRFAQKYNQTGLVVEPLNALFTNTYRLPYFNAVHAVLLEACLLTNSLQYGYHSLEVTYIDAREDTTYLDVLTFHHHAGTIAAAIGDYERATEFFSFATAMPTVAPSAIQLACAKRAVLCEVLFSGKEHRLPRDVAGSVSRLLSKAMPDYAKLAKAFEAHSWDAVREAATSGETVFVADCNWGLVVQIVNSITKRRILTLRKTYSRLTLADLAGKVGSNDVAAVKSTVEDMIKANEIHATLSSAPEIVTFLDDDDYASPARMATLKRAQQKANWLQYDLTRANLNMGLNKMWLQKQARLIESKEKGAEEKRGMFNFSEDIGMPVRGVGSNLNDMGF</sequence>
<protein>
    <recommendedName>
        <fullName evidence="4">COP9 signalosome complex subunit 3</fullName>
    </recommendedName>
</protein>
<feature type="domain" description="PCI" evidence="8">
    <location>
        <begin position="246"/>
        <end position="414"/>
    </location>
</feature>
<keyword evidence="7" id="KW-0539">Nucleus</keyword>
<keyword evidence="6" id="KW-0736">Signalosome</keyword>
<dbReference type="InterPro" id="IPR055089">
    <property type="entry name" value="COP9_N"/>
</dbReference>
<evidence type="ECO:0000259" key="8">
    <source>
        <dbReference type="PROSITE" id="PS50250"/>
    </source>
</evidence>
<dbReference type="InterPro" id="IPR050756">
    <property type="entry name" value="CSN3"/>
</dbReference>
<dbReference type="Proteomes" id="UP000279236">
    <property type="component" value="Unassembled WGS sequence"/>
</dbReference>
<dbReference type="PROSITE" id="PS50250">
    <property type="entry name" value="PCI"/>
    <property type="match status" value="1"/>
</dbReference>
<evidence type="ECO:0000256" key="3">
    <source>
        <dbReference type="ARBA" id="ARBA00007084"/>
    </source>
</evidence>
<gene>
    <name evidence="9" type="ORF">EHS24_006138</name>
</gene>
<dbReference type="GO" id="GO:0006511">
    <property type="term" value="P:ubiquitin-dependent protein catabolic process"/>
    <property type="evidence" value="ECO:0007669"/>
    <property type="project" value="TreeGrafter"/>
</dbReference>
<dbReference type="PANTHER" id="PTHR10758:SF1">
    <property type="entry name" value="COP9 SIGNALOSOME COMPLEX SUBUNIT 3"/>
    <property type="match status" value="1"/>
</dbReference>
<comment type="subcellular location">
    <subcellularLocation>
        <location evidence="2">Cytoplasm</location>
    </subcellularLocation>
    <subcellularLocation>
        <location evidence="1">Nucleus</location>
    </subcellularLocation>
</comment>
<reference evidence="9 10" key="1">
    <citation type="submission" date="2018-11" db="EMBL/GenBank/DDBJ databases">
        <title>Genome sequence of Apiotrichum porosum DSM 27194.</title>
        <authorList>
            <person name="Aliyu H."/>
            <person name="Gorte O."/>
            <person name="Ochsenreither K."/>
        </authorList>
    </citation>
    <scope>NUCLEOTIDE SEQUENCE [LARGE SCALE GENOMIC DNA]</scope>
    <source>
        <strain evidence="9 10">DSM 27194</strain>
    </source>
</reference>
<dbReference type="EMBL" id="RSCE01000003">
    <property type="protein sequence ID" value="RSH84614.1"/>
    <property type="molecule type" value="Genomic_DNA"/>
</dbReference>
<evidence type="ECO:0000256" key="5">
    <source>
        <dbReference type="ARBA" id="ARBA00022490"/>
    </source>
</evidence>
<dbReference type="RefSeq" id="XP_028478062.1">
    <property type="nucleotide sequence ID" value="XM_028621610.1"/>
</dbReference>
<dbReference type="PANTHER" id="PTHR10758">
    <property type="entry name" value="26S PROTEASOME NON-ATPASE REGULATORY SUBUNIT 3/COP9 SIGNALOSOME COMPLEX SUBUNIT 3"/>
    <property type="match status" value="1"/>
</dbReference>
<comment type="caution">
    <text evidence="9">The sequence shown here is derived from an EMBL/GenBank/DDBJ whole genome shotgun (WGS) entry which is preliminary data.</text>
</comment>
<dbReference type="InterPro" id="IPR000717">
    <property type="entry name" value="PCI_dom"/>
</dbReference>
<evidence type="ECO:0000256" key="6">
    <source>
        <dbReference type="ARBA" id="ARBA00022790"/>
    </source>
</evidence>
<dbReference type="GeneID" id="39590681"/>
<dbReference type="Pfam" id="PF01399">
    <property type="entry name" value="PCI"/>
    <property type="match status" value="1"/>
</dbReference>
<dbReference type="AlphaFoldDB" id="A0A427Y0F1"/>
<dbReference type="GO" id="GO:0008180">
    <property type="term" value="C:COP9 signalosome"/>
    <property type="evidence" value="ECO:0007669"/>
    <property type="project" value="UniProtKB-KW"/>
</dbReference>
<evidence type="ECO:0000256" key="7">
    <source>
        <dbReference type="ARBA" id="ARBA00023242"/>
    </source>
</evidence>
<evidence type="ECO:0000256" key="4">
    <source>
        <dbReference type="ARBA" id="ARBA00014878"/>
    </source>
</evidence>
<evidence type="ECO:0000256" key="2">
    <source>
        <dbReference type="ARBA" id="ARBA00004496"/>
    </source>
</evidence>
<proteinExistence type="inferred from homology"/>
<dbReference type="GO" id="GO:0005737">
    <property type="term" value="C:cytoplasm"/>
    <property type="evidence" value="ECO:0007669"/>
    <property type="project" value="UniProtKB-SubCell"/>
</dbReference>
<dbReference type="SUPFAM" id="SSF46785">
    <property type="entry name" value="Winged helix' DNA-binding domain"/>
    <property type="match status" value="1"/>
</dbReference>
<evidence type="ECO:0000313" key="10">
    <source>
        <dbReference type="Proteomes" id="UP000279236"/>
    </source>
</evidence>
<evidence type="ECO:0000256" key="1">
    <source>
        <dbReference type="ARBA" id="ARBA00004123"/>
    </source>
</evidence>
<dbReference type="OrthoDB" id="29061at2759"/>
<organism evidence="9 10">
    <name type="scientific">Apiotrichum porosum</name>
    <dbReference type="NCBI Taxonomy" id="105984"/>
    <lineage>
        <taxon>Eukaryota</taxon>
        <taxon>Fungi</taxon>
        <taxon>Dikarya</taxon>
        <taxon>Basidiomycota</taxon>
        <taxon>Agaricomycotina</taxon>
        <taxon>Tremellomycetes</taxon>
        <taxon>Trichosporonales</taxon>
        <taxon>Trichosporonaceae</taxon>
        <taxon>Apiotrichum</taxon>
    </lineage>
</organism>
<keyword evidence="5" id="KW-0963">Cytoplasm</keyword>
<evidence type="ECO:0000313" key="9">
    <source>
        <dbReference type="EMBL" id="RSH84614.1"/>
    </source>
</evidence>
<dbReference type="InterPro" id="IPR036390">
    <property type="entry name" value="WH_DNA-bd_sf"/>
</dbReference>
<dbReference type="Pfam" id="PF22788">
    <property type="entry name" value="COP9_hel_rpt"/>
    <property type="match status" value="1"/>
</dbReference>
<dbReference type="STRING" id="105984.A0A427Y0F1"/>
<accession>A0A427Y0F1</accession>
<name>A0A427Y0F1_9TREE</name>